<organism evidence="1 2">
    <name type="scientific">Aspergillus ochraceoroseus IBT 24754</name>
    <dbReference type="NCBI Taxonomy" id="1392256"/>
    <lineage>
        <taxon>Eukaryota</taxon>
        <taxon>Fungi</taxon>
        <taxon>Dikarya</taxon>
        <taxon>Ascomycota</taxon>
        <taxon>Pezizomycotina</taxon>
        <taxon>Eurotiomycetes</taxon>
        <taxon>Eurotiomycetidae</taxon>
        <taxon>Eurotiales</taxon>
        <taxon>Aspergillaceae</taxon>
        <taxon>Aspergillus</taxon>
        <taxon>Aspergillus subgen. Nidulantes</taxon>
    </lineage>
</organism>
<dbReference type="AlphaFoldDB" id="A0A2T5M7U1"/>
<dbReference type="RefSeq" id="XP_040755979.1">
    <property type="nucleotide sequence ID" value="XM_040896339.1"/>
</dbReference>
<dbReference type="EMBL" id="MSFN02000001">
    <property type="protein sequence ID" value="PTU24587.1"/>
    <property type="molecule type" value="Genomic_DNA"/>
</dbReference>
<dbReference type="OrthoDB" id="4455544at2759"/>
<sequence>MFCSPLYSVSPDRRFYEAMKRTRERRFLCARKQLSGGLFTDYNGNPLWRLGEPKLVEQFLNLTLVWRAGKAPAGSEKFNRDLLLECAGRLAASMQAIFGEEIKPHLFMLAQKLGKKQKLAYSRMSNNCQDFCNGLLDYDSYIHPMVSAMYPFIPVGLSADIEQAADDRSLSYLQSFVKPLQYPIQGGRSRRMMLGSAITMYSSSAQNDADLIDHVYSVRFGYDSENHFSLGFTLGPKRSSGDPYLLKDEEMSCSDRFAASNLPLSTEGLASCSLADHLLDCPQDNLSILQTHLLRQKKYYIDEDGEFLVNLGPKAWMKNRLEILRRLSLMNAFLAEIAKHFQACCWELLPQVGVVNVKTLMKTWRPANTIFSRAWHLDKRDGNKLYYAPDLDFGDGEMSNYKAVGFFTLGTPLFETHRQVLDGENLFMTRLKTLKSLLSSRLAGKDEVWSPWECCTCPECNIHRLQCLRIIFDTDKADSQLLRERLEYYRLVFAGKELPG</sequence>
<comment type="caution">
    <text evidence="1">The sequence shown here is derived from an EMBL/GenBank/DDBJ whole genome shotgun (WGS) entry which is preliminary data.</text>
</comment>
<proteinExistence type="predicted"/>
<dbReference type="VEuPathDB" id="FungiDB:P175DRAFT_0497709"/>
<evidence type="ECO:0000313" key="2">
    <source>
        <dbReference type="Proteomes" id="UP000244073"/>
    </source>
</evidence>
<accession>A0A2T5M7U1</accession>
<reference evidence="1 2" key="1">
    <citation type="journal article" date="2018" name="Proc. Natl. Acad. Sci. U.S.A.">
        <title>Linking secondary metabolites to gene clusters through genome sequencing of six diverse Aspergillus species.</title>
        <authorList>
            <person name="Kaerboelling I."/>
            <person name="Vesth T.C."/>
            <person name="Frisvad J.C."/>
            <person name="Nybo J.L."/>
            <person name="Theobald S."/>
            <person name="Kuo A."/>
            <person name="Bowyer P."/>
            <person name="Matsuda Y."/>
            <person name="Mondo S."/>
            <person name="Lyhne E.K."/>
            <person name="Kogle M.E."/>
            <person name="Clum A."/>
            <person name="Lipzen A."/>
            <person name="Salamov A."/>
            <person name="Ngan C.Y."/>
            <person name="Daum C."/>
            <person name="Chiniquy J."/>
            <person name="Barry K."/>
            <person name="LaButti K."/>
            <person name="Haridas S."/>
            <person name="Simmons B.A."/>
            <person name="Magnuson J.K."/>
            <person name="Mortensen U.H."/>
            <person name="Larsen T.O."/>
            <person name="Grigoriev I.V."/>
            <person name="Baker S.E."/>
            <person name="Andersen M.R."/>
        </authorList>
    </citation>
    <scope>NUCLEOTIDE SEQUENCE [LARGE SCALE GENOMIC DNA]</scope>
    <source>
        <strain evidence="1 2">IBT 24754</strain>
    </source>
</reference>
<gene>
    <name evidence="1" type="ORF">P175DRAFT_0497709</name>
</gene>
<dbReference type="Proteomes" id="UP000244073">
    <property type="component" value="Unassembled WGS sequence"/>
</dbReference>
<evidence type="ECO:0000313" key="1">
    <source>
        <dbReference type="EMBL" id="PTU24587.1"/>
    </source>
</evidence>
<protein>
    <submittedName>
        <fullName evidence="1">Uncharacterized protein</fullName>
    </submittedName>
</protein>
<dbReference type="GeneID" id="63813221"/>
<name>A0A2T5M7U1_9EURO</name>